<dbReference type="OMA" id="CHRAPFR"/>
<proteinExistence type="predicted"/>
<dbReference type="RefSeq" id="XP_003665071.1">
    <property type="nucleotide sequence ID" value="XM_003665023.1"/>
</dbReference>
<feature type="compositionally biased region" description="Pro residues" evidence="1">
    <location>
        <begin position="233"/>
        <end position="242"/>
    </location>
</feature>
<dbReference type="AlphaFoldDB" id="G2QJS0"/>
<dbReference type="KEGG" id="mtm:MYCTH_2315869"/>
<dbReference type="VEuPathDB" id="FungiDB:MYCTH_2315869"/>
<feature type="region of interest" description="Disordered" evidence="1">
    <location>
        <begin position="294"/>
        <end position="314"/>
    </location>
</feature>
<dbReference type="InParanoid" id="G2QJS0"/>
<protein>
    <submittedName>
        <fullName evidence="2">Uncharacterized protein</fullName>
    </submittedName>
</protein>
<organism evidence="2 3">
    <name type="scientific">Thermothelomyces thermophilus (strain ATCC 42464 / BCRC 31852 / DSM 1799)</name>
    <name type="common">Sporotrichum thermophile</name>
    <dbReference type="NCBI Taxonomy" id="573729"/>
    <lineage>
        <taxon>Eukaryota</taxon>
        <taxon>Fungi</taxon>
        <taxon>Dikarya</taxon>
        <taxon>Ascomycota</taxon>
        <taxon>Pezizomycotina</taxon>
        <taxon>Sordariomycetes</taxon>
        <taxon>Sordariomycetidae</taxon>
        <taxon>Sordariales</taxon>
        <taxon>Chaetomiaceae</taxon>
        <taxon>Thermothelomyces</taxon>
    </lineage>
</organism>
<dbReference type="EMBL" id="CP003006">
    <property type="protein sequence ID" value="AEO59826.1"/>
    <property type="molecule type" value="Genomic_DNA"/>
</dbReference>
<reference evidence="2 3" key="1">
    <citation type="journal article" date="2011" name="Nat. Biotechnol.">
        <title>Comparative genomic analysis of the thermophilic biomass-degrading fungi Myceliophthora thermophila and Thielavia terrestris.</title>
        <authorList>
            <person name="Berka R.M."/>
            <person name="Grigoriev I.V."/>
            <person name="Otillar R."/>
            <person name="Salamov A."/>
            <person name="Grimwood J."/>
            <person name="Reid I."/>
            <person name="Ishmael N."/>
            <person name="John T."/>
            <person name="Darmond C."/>
            <person name="Moisan M.-C."/>
            <person name="Henrissat B."/>
            <person name="Coutinho P.M."/>
            <person name="Lombard V."/>
            <person name="Natvig D.O."/>
            <person name="Lindquist E."/>
            <person name="Schmutz J."/>
            <person name="Lucas S."/>
            <person name="Harris P."/>
            <person name="Powlowski J."/>
            <person name="Bellemare A."/>
            <person name="Taylor D."/>
            <person name="Butler G."/>
            <person name="de Vries R.P."/>
            <person name="Allijn I.E."/>
            <person name="van den Brink J."/>
            <person name="Ushinsky S."/>
            <person name="Storms R."/>
            <person name="Powell A.J."/>
            <person name="Paulsen I.T."/>
            <person name="Elbourne L.D.H."/>
            <person name="Baker S.E."/>
            <person name="Magnuson J."/>
            <person name="LaBoissiere S."/>
            <person name="Clutterbuck A.J."/>
            <person name="Martinez D."/>
            <person name="Wogulis M."/>
            <person name="de Leon A.L."/>
            <person name="Rey M.W."/>
            <person name="Tsang A."/>
        </authorList>
    </citation>
    <scope>NUCLEOTIDE SEQUENCE [LARGE SCALE GENOMIC DNA]</scope>
    <source>
        <strain evidence="3">ATCC 42464 / BCRC 31852 / DSM 1799</strain>
    </source>
</reference>
<dbReference type="eggNOG" id="ENOG502RJIT">
    <property type="taxonomic scope" value="Eukaryota"/>
</dbReference>
<feature type="region of interest" description="Disordered" evidence="1">
    <location>
        <begin position="171"/>
        <end position="190"/>
    </location>
</feature>
<dbReference type="GeneID" id="11507099"/>
<gene>
    <name evidence="2" type="ORF">MYCTH_2315869</name>
</gene>
<evidence type="ECO:0000256" key="1">
    <source>
        <dbReference type="SAM" id="MobiDB-lite"/>
    </source>
</evidence>
<keyword evidence="3" id="KW-1185">Reference proteome</keyword>
<evidence type="ECO:0000313" key="2">
    <source>
        <dbReference type="EMBL" id="AEO59826.1"/>
    </source>
</evidence>
<dbReference type="STRING" id="573729.G2QJS0"/>
<dbReference type="HOGENOM" id="CLU_814278_0_0_1"/>
<name>G2QJS0_THET4</name>
<dbReference type="Proteomes" id="UP000007322">
    <property type="component" value="Chromosome 5"/>
</dbReference>
<sequence>MKYLLECLNPGDKPIRMNSPLYLREAWPVNRLRKPEVWSARSFDSLESVLSSLDSYISACSAMRADVLATLFLTRRFHVVYSPCMGNSTQPAATHYMNKYGSLMASITLEVDFTKLAGSWRPEAVHLDGLRGLDGVKRLVDTFVQSQLTRSSNTPIRDLRVLVRRYHGFRPQTLPAPPSPPPSFSFSSFSSPSSNFSSPSTSPVSTTRSRIASAIRSRLRRRRSTNALASAPSTPPPTPTPTPTTTRWEEYSPAAHVRHALSALPSLGPVVSRLSLSGAPADFSAELAAEWPRRAARAPSGGGKGEGASSPPVLRVDGVVRLGWGGVMRRGGTRGRRRRRV</sequence>
<dbReference type="OrthoDB" id="4776573at2759"/>
<accession>G2QJS0</accession>
<evidence type="ECO:0000313" key="3">
    <source>
        <dbReference type="Proteomes" id="UP000007322"/>
    </source>
</evidence>
<feature type="region of interest" description="Disordered" evidence="1">
    <location>
        <begin position="215"/>
        <end position="247"/>
    </location>
</feature>
<feature type="compositionally biased region" description="Pro residues" evidence="1">
    <location>
        <begin position="174"/>
        <end position="183"/>
    </location>
</feature>